<dbReference type="AlphaFoldDB" id="A8ZLC3"/>
<geneLocation type="plasmid" evidence="1 2">
    <name>pREB2</name>
</geneLocation>
<dbReference type="KEGG" id="amr:AM1_B0231"/>
<dbReference type="HOGENOM" id="CLU_1840698_0_0_3"/>
<evidence type="ECO:0000313" key="1">
    <source>
        <dbReference type="EMBL" id="ABW31950.1"/>
    </source>
</evidence>
<accession>A8ZLC3</accession>
<keyword evidence="1" id="KW-0614">Plasmid</keyword>
<reference evidence="1 2" key="1">
    <citation type="journal article" date="2008" name="Proc. Natl. Acad. Sci. U.S.A.">
        <title>Niche adaptation and genome expansion in the chlorophyll d-producing cyanobacterium Acaryochloris marina.</title>
        <authorList>
            <person name="Swingley W.D."/>
            <person name="Chen M."/>
            <person name="Cheung P.C."/>
            <person name="Conrad A.L."/>
            <person name="Dejesa L.C."/>
            <person name="Hao J."/>
            <person name="Honchak B.M."/>
            <person name="Karbach L.E."/>
            <person name="Kurdoglu A."/>
            <person name="Lahiri S."/>
            <person name="Mastrian S.D."/>
            <person name="Miyashita H."/>
            <person name="Page L."/>
            <person name="Ramakrishna P."/>
            <person name="Satoh S."/>
            <person name="Sattley W.M."/>
            <person name="Shimada Y."/>
            <person name="Taylor H.L."/>
            <person name="Tomo T."/>
            <person name="Tsuchiya T."/>
            <person name="Wang Z.T."/>
            <person name="Raymond J."/>
            <person name="Mimuro M."/>
            <person name="Blankenship R.E."/>
            <person name="Touchman J.W."/>
        </authorList>
    </citation>
    <scope>NUCLEOTIDE SEQUENCE [LARGE SCALE GENOMIC DNA]</scope>
    <source>
        <strain evidence="2">MBIC 11017</strain>
        <plasmid evidence="2">Plasmid pREB2</plasmid>
    </source>
</reference>
<proteinExistence type="predicted"/>
<keyword evidence="2" id="KW-1185">Reference proteome</keyword>
<dbReference type="EMBL" id="CP000839">
    <property type="protein sequence ID" value="ABW31950.1"/>
    <property type="molecule type" value="Genomic_DNA"/>
</dbReference>
<name>A8ZLC3_ACAM1</name>
<evidence type="ECO:0000313" key="2">
    <source>
        <dbReference type="Proteomes" id="UP000000268"/>
    </source>
</evidence>
<dbReference type="RefSeq" id="WP_012167099.1">
    <property type="nucleotide sequence ID" value="NC_009927.1"/>
</dbReference>
<gene>
    <name evidence="1" type="ordered locus">AM1_B0231</name>
</gene>
<organism evidence="1 2">
    <name type="scientific">Acaryochloris marina (strain MBIC 11017)</name>
    <dbReference type="NCBI Taxonomy" id="329726"/>
    <lineage>
        <taxon>Bacteria</taxon>
        <taxon>Bacillati</taxon>
        <taxon>Cyanobacteriota</taxon>
        <taxon>Cyanophyceae</taxon>
        <taxon>Acaryochloridales</taxon>
        <taxon>Acaryochloridaceae</taxon>
        <taxon>Acaryochloris</taxon>
    </lineage>
</organism>
<dbReference type="Proteomes" id="UP000000268">
    <property type="component" value="Plasmid pREB2"/>
</dbReference>
<protein>
    <submittedName>
        <fullName evidence="1">Uncharacterized protein</fullName>
    </submittedName>
</protein>
<sequence length="139" mass="15566">MKLSEIKEAVIVAFAKQHQISVTTTAELKQAAKQLWPEQTYNFRKAQTWLNFAEPLGVDIGDYSAPTPRHDRKLSDIKAEVCKHYEVKDTPALKAKLKSWGIAYDKLSTRKAWEELLAGCKASQKGQLIELIDPLGVAA</sequence>